<dbReference type="EMBL" id="KR078343">
    <property type="protein sequence ID" value="AKM21311.1"/>
    <property type="molecule type" value="Genomic_DNA"/>
</dbReference>
<evidence type="ECO:0000313" key="2">
    <source>
        <dbReference type="EMBL" id="AKM21311.1"/>
    </source>
</evidence>
<name>A0A0G3Y3K6_9VIRU</name>
<keyword evidence="1" id="KW-1133">Transmembrane helix</keyword>
<proteinExistence type="predicted"/>
<evidence type="ECO:0000256" key="1">
    <source>
        <dbReference type="SAM" id="Phobius"/>
    </source>
</evidence>
<gene>
    <name evidence="2" type="primary">PMP</name>
</gene>
<reference evidence="2" key="1">
    <citation type="journal article" date="2015" name="Infect. Genet. Evol.">
        <title>Genetic diversity and recombination within bufaviruses: Detection of a novel strain in Hungarian bats.</title>
        <authorList>
            <person name="Kemenesi G."/>
            <person name="Dallos B."/>
            <person name="Gorfol T."/>
            <person name="Estok P."/>
            <person name="Boldogh S."/>
            <person name="Kurucz K."/>
            <person name="Oldal M."/>
            <person name="Marton S."/>
            <person name="Banyai K."/>
            <person name="Jakab F."/>
        </authorList>
    </citation>
    <scope>NUCLEOTIDE SEQUENCE</scope>
    <source>
        <strain evidence="2">BtBV/V3/HUN/2013</strain>
    </source>
</reference>
<organism evidence="2">
    <name type="scientific">Bat parvovirus BtBV_V3</name>
    <dbReference type="NCBI Taxonomy" id="1658669"/>
    <lineage>
        <taxon>Viruses</taxon>
        <taxon>Monodnaviria</taxon>
        <taxon>Shotokuvirae</taxon>
        <taxon>Cossaviricota</taxon>
        <taxon>Quintoviricetes</taxon>
        <taxon>Piccovirales</taxon>
        <taxon>Parvoviridae</taxon>
        <taxon>Parvovirinae</taxon>
        <taxon>Protoparvovirus</taxon>
    </lineage>
</organism>
<sequence length="149" mass="17094">MPPTNRHKGGKCTFIIIMLKCFLTALNFLLHFLLLILPGIMGHFGLSGLIPVLMGFIIMLLVFLFLLYMFLNALWDFHPPTNYIGWRTQSNFKRTLGTAFLPVLLSFSITLLIWALFIWMFYFQYDHLHGMTCQASNNGTTLNCTISHG</sequence>
<protein>
    <submittedName>
        <fullName evidence="2">Putative middle protein</fullName>
    </submittedName>
</protein>
<accession>A0A0G3Y3K6</accession>
<feature type="transmembrane region" description="Helical" evidence="1">
    <location>
        <begin position="12"/>
        <end position="37"/>
    </location>
</feature>
<feature type="transmembrane region" description="Helical" evidence="1">
    <location>
        <begin position="96"/>
        <end position="122"/>
    </location>
</feature>
<feature type="transmembrane region" description="Helical" evidence="1">
    <location>
        <begin position="49"/>
        <end position="75"/>
    </location>
</feature>
<keyword evidence="1" id="KW-0472">Membrane</keyword>
<keyword evidence="1" id="KW-0812">Transmembrane</keyword>